<comment type="caution">
    <text evidence="1">The sequence shown here is derived from an EMBL/GenBank/DDBJ whole genome shotgun (WGS) entry which is preliminary data.</text>
</comment>
<dbReference type="AlphaFoldDB" id="X1IQ87"/>
<dbReference type="Gene3D" id="2.60.40.10">
    <property type="entry name" value="Immunoglobulins"/>
    <property type="match status" value="1"/>
</dbReference>
<gene>
    <name evidence="1" type="ORF">S03H2_65166</name>
</gene>
<name>X1IQ87_9ZZZZ</name>
<proteinExistence type="predicted"/>
<reference evidence="1" key="1">
    <citation type="journal article" date="2014" name="Front. Microbiol.">
        <title>High frequency of phylogenetically diverse reductive dehalogenase-homologous genes in deep subseafloor sedimentary metagenomes.</title>
        <authorList>
            <person name="Kawai M."/>
            <person name="Futagami T."/>
            <person name="Toyoda A."/>
            <person name="Takaki Y."/>
            <person name="Nishi S."/>
            <person name="Hori S."/>
            <person name="Arai W."/>
            <person name="Tsubouchi T."/>
            <person name="Morono Y."/>
            <person name="Uchiyama I."/>
            <person name="Ito T."/>
            <person name="Fujiyama A."/>
            <person name="Inagaki F."/>
            <person name="Takami H."/>
        </authorList>
    </citation>
    <scope>NUCLEOTIDE SEQUENCE</scope>
    <source>
        <strain evidence="1">Expedition CK06-06</strain>
    </source>
</reference>
<accession>X1IQ87</accession>
<dbReference type="EMBL" id="BARU01042408">
    <property type="protein sequence ID" value="GAH84601.1"/>
    <property type="molecule type" value="Genomic_DNA"/>
</dbReference>
<sequence length="209" mass="23271">TLDYNDVSTTTTVTARTPDPCENWHPRPVPNADDVSIYTTLRWTKGDSAVKHDMYLGDDYDDVNEATRTNDPCEVYIGELGDVNTYDPNEWPSDPNGLELDTTYYWRVDANDGSKITKGQVWHFDTGRGLPTVSSPGHEAEGIGHDSSVIWTWGPYAAGHWMYLGEDPNDVKNATPSSPSSLYRGYSDNTNFYDPNSWPPDPNGLALDS</sequence>
<feature type="non-terminal residue" evidence="1">
    <location>
        <position position="1"/>
    </location>
</feature>
<dbReference type="InterPro" id="IPR013783">
    <property type="entry name" value="Ig-like_fold"/>
</dbReference>
<organism evidence="1">
    <name type="scientific">marine sediment metagenome</name>
    <dbReference type="NCBI Taxonomy" id="412755"/>
    <lineage>
        <taxon>unclassified sequences</taxon>
        <taxon>metagenomes</taxon>
        <taxon>ecological metagenomes</taxon>
    </lineage>
</organism>
<feature type="non-terminal residue" evidence="1">
    <location>
        <position position="209"/>
    </location>
</feature>
<evidence type="ECO:0000313" key="1">
    <source>
        <dbReference type="EMBL" id="GAH84601.1"/>
    </source>
</evidence>
<protein>
    <submittedName>
        <fullName evidence="1">Uncharacterized protein</fullName>
    </submittedName>
</protein>